<gene>
    <name evidence="9" type="ORF">BJ322DRAFT_1077439</name>
</gene>
<feature type="domain" description="Peptidase S9 prolyl oligopeptidase catalytic" evidence="8">
    <location>
        <begin position="545"/>
        <end position="758"/>
    </location>
</feature>
<evidence type="ECO:0000256" key="2">
    <source>
        <dbReference type="ARBA" id="ARBA00022670"/>
    </source>
</evidence>
<dbReference type="GO" id="GO:0004252">
    <property type="term" value="F:serine-type endopeptidase activity"/>
    <property type="evidence" value="ECO:0007669"/>
    <property type="project" value="TreeGrafter"/>
</dbReference>
<dbReference type="AlphaFoldDB" id="A0A9P6H919"/>
<dbReference type="OrthoDB" id="416344at2759"/>
<dbReference type="InterPro" id="IPR029058">
    <property type="entry name" value="AB_hydrolase_fold"/>
</dbReference>
<feature type="signal peptide" evidence="7">
    <location>
        <begin position="1"/>
        <end position="18"/>
    </location>
</feature>
<dbReference type="Pfam" id="PF00326">
    <property type="entry name" value="Peptidase_S9"/>
    <property type="match status" value="1"/>
</dbReference>
<dbReference type="EMBL" id="WIUZ02000013">
    <property type="protein sequence ID" value="KAF9781644.1"/>
    <property type="molecule type" value="Genomic_DNA"/>
</dbReference>
<keyword evidence="4 9" id="KW-0378">Hydrolase</keyword>
<accession>A0A9P6H919</accession>
<dbReference type="SUPFAM" id="SSF82171">
    <property type="entry name" value="DPP6 N-terminal domain-like"/>
    <property type="match status" value="1"/>
</dbReference>
<reference evidence="9" key="1">
    <citation type="journal article" date="2020" name="Nat. Commun.">
        <title>Large-scale genome sequencing of mycorrhizal fungi provides insights into the early evolution of symbiotic traits.</title>
        <authorList>
            <person name="Miyauchi S."/>
            <person name="Kiss E."/>
            <person name="Kuo A."/>
            <person name="Drula E."/>
            <person name="Kohler A."/>
            <person name="Sanchez-Garcia M."/>
            <person name="Morin E."/>
            <person name="Andreopoulos B."/>
            <person name="Barry K.W."/>
            <person name="Bonito G."/>
            <person name="Buee M."/>
            <person name="Carver A."/>
            <person name="Chen C."/>
            <person name="Cichocki N."/>
            <person name="Clum A."/>
            <person name="Culley D."/>
            <person name="Crous P.W."/>
            <person name="Fauchery L."/>
            <person name="Girlanda M."/>
            <person name="Hayes R.D."/>
            <person name="Keri Z."/>
            <person name="LaButti K."/>
            <person name="Lipzen A."/>
            <person name="Lombard V."/>
            <person name="Magnuson J."/>
            <person name="Maillard F."/>
            <person name="Murat C."/>
            <person name="Nolan M."/>
            <person name="Ohm R.A."/>
            <person name="Pangilinan J."/>
            <person name="Pereira M.F."/>
            <person name="Perotto S."/>
            <person name="Peter M."/>
            <person name="Pfister S."/>
            <person name="Riley R."/>
            <person name="Sitrit Y."/>
            <person name="Stielow J.B."/>
            <person name="Szollosi G."/>
            <person name="Zifcakova L."/>
            <person name="Stursova M."/>
            <person name="Spatafora J.W."/>
            <person name="Tedersoo L."/>
            <person name="Vaario L.M."/>
            <person name="Yamada A."/>
            <person name="Yan M."/>
            <person name="Wang P."/>
            <person name="Xu J."/>
            <person name="Bruns T."/>
            <person name="Baldrian P."/>
            <person name="Vilgalys R."/>
            <person name="Dunand C."/>
            <person name="Henrissat B."/>
            <person name="Grigoriev I.V."/>
            <person name="Hibbett D."/>
            <person name="Nagy L.G."/>
            <person name="Martin F.M."/>
        </authorList>
    </citation>
    <scope>NUCLEOTIDE SEQUENCE</scope>
    <source>
        <strain evidence="9">UH-Tt-Lm1</strain>
    </source>
</reference>
<dbReference type="PANTHER" id="PTHR42776">
    <property type="entry name" value="SERINE PEPTIDASE S9 FAMILY MEMBER"/>
    <property type="match status" value="1"/>
</dbReference>
<dbReference type="FunFam" id="3.40.50.1820:FF:000028">
    <property type="entry name" value="S9 family peptidase"/>
    <property type="match status" value="1"/>
</dbReference>
<keyword evidence="2" id="KW-0645">Protease</keyword>
<evidence type="ECO:0000256" key="4">
    <source>
        <dbReference type="ARBA" id="ARBA00022801"/>
    </source>
</evidence>
<proteinExistence type="inferred from homology"/>
<evidence type="ECO:0000256" key="3">
    <source>
        <dbReference type="ARBA" id="ARBA00022729"/>
    </source>
</evidence>
<dbReference type="Gene3D" id="3.40.50.1820">
    <property type="entry name" value="alpha/beta hydrolase"/>
    <property type="match status" value="1"/>
</dbReference>
<name>A0A9P6H919_9AGAM</name>
<protein>
    <recommendedName>
        <fullName evidence="5">Dipeptidyl-peptidase V</fullName>
    </recommendedName>
</protein>
<dbReference type="InterPro" id="IPR001375">
    <property type="entry name" value="Peptidase_S9_cat"/>
</dbReference>
<comment type="similarity">
    <text evidence="1">Belongs to the peptidase S9C family.</text>
</comment>
<evidence type="ECO:0000256" key="1">
    <source>
        <dbReference type="ARBA" id="ARBA00010040"/>
    </source>
</evidence>
<reference evidence="9" key="2">
    <citation type="submission" date="2020-11" db="EMBL/GenBank/DDBJ databases">
        <authorList>
            <consortium name="DOE Joint Genome Institute"/>
            <person name="Kuo A."/>
            <person name="Miyauchi S."/>
            <person name="Kiss E."/>
            <person name="Drula E."/>
            <person name="Kohler A."/>
            <person name="Sanchez-Garcia M."/>
            <person name="Andreopoulos B."/>
            <person name="Barry K.W."/>
            <person name="Bonito G."/>
            <person name="Buee M."/>
            <person name="Carver A."/>
            <person name="Chen C."/>
            <person name="Cichocki N."/>
            <person name="Clum A."/>
            <person name="Culley D."/>
            <person name="Crous P.W."/>
            <person name="Fauchery L."/>
            <person name="Girlanda M."/>
            <person name="Hayes R."/>
            <person name="Keri Z."/>
            <person name="Labutti K."/>
            <person name="Lipzen A."/>
            <person name="Lombard V."/>
            <person name="Magnuson J."/>
            <person name="Maillard F."/>
            <person name="Morin E."/>
            <person name="Murat C."/>
            <person name="Nolan M."/>
            <person name="Ohm R."/>
            <person name="Pangilinan J."/>
            <person name="Pereira M."/>
            <person name="Perotto S."/>
            <person name="Peter M."/>
            <person name="Riley R."/>
            <person name="Sitrit Y."/>
            <person name="Stielow B."/>
            <person name="Szollosi G."/>
            <person name="Zifcakova L."/>
            <person name="Stursova M."/>
            <person name="Spatafora J.W."/>
            <person name="Tedersoo L."/>
            <person name="Vaario L.-M."/>
            <person name="Yamada A."/>
            <person name="Yan M."/>
            <person name="Wang P."/>
            <person name="Xu J."/>
            <person name="Bruns T."/>
            <person name="Baldrian P."/>
            <person name="Vilgalys R."/>
            <person name="Henrissat B."/>
            <person name="Grigoriev I.V."/>
            <person name="Hibbett D."/>
            <person name="Nagy L.G."/>
            <person name="Martin F.M."/>
        </authorList>
    </citation>
    <scope>NUCLEOTIDE SEQUENCE</scope>
    <source>
        <strain evidence="9">UH-Tt-Lm1</strain>
    </source>
</reference>
<feature type="region of interest" description="Disordered" evidence="6">
    <location>
        <begin position="405"/>
        <end position="424"/>
    </location>
</feature>
<evidence type="ECO:0000313" key="9">
    <source>
        <dbReference type="EMBL" id="KAF9781644.1"/>
    </source>
</evidence>
<evidence type="ECO:0000256" key="5">
    <source>
        <dbReference type="ARBA" id="ARBA00032829"/>
    </source>
</evidence>
<evidence type="ECO:0000259" key="8">
    <source>
        <dbReference type="Pfam" id="PF00326"/>
    </source>
</evidence>
<dbReference type="Gene3D" id="2.120.10.30">
    <property type="entry name" value="TolB, C-terminal domain"/>
    <property type="match status" value="1"/>
</dbReference>
<evidence type="ECO:0000256" key="7">
    <source>
        <dbReference type="SAM" id="SignalP"/>
    </source>
</evidence>
<dbReference type="Proteomes" id="UP000736335">
    <property type="component" value="Unassembled WGS sequence"/>
</dbReference>
<organism evidence="9 10">
    <name type="scientific">Thelephora terrestris</name>
    <dbReference type="NCBI Taxonomy" id="56493"/>
    <lineage>
        <taxon>Eukaryota</taxon>
        <taxon>Fungi</taxon>
        <taxon>Dikarya</taxon>
        <taxon>Basidiomycota</taxon>
        <taxon>Agaricomycotina</taxon>
        <taxon>Agaricomycetes</taxon>
        <taxon>Thelephorales</taxon>
        <taxon>Thelephoraceae</taxon>
        <taxon>Thelephora</taxon>
    </lineage>
</organism>
<dbReference type="GO" id="GO:0006508">
    <property type="term" value="P:proteolysis"/>
    <property type="evidence" value="ECO:0007669"/>
    <property type="project" value="UniProtKB-KW"/>
</dbReference>
<dbReference type="PANTHER" id="PTHR42776:SF13">
    <property type="entry name" value="DIPEPTIDYL-PEPTIDASE 5"/>
    <property type="match status" value="1"/>
</dbReference>
<feature type="chain" id="PRO_5040439273" description="Dipeptidyl-peptidase V" evidence="7">
    <location>
        <begin position="19"/>
        <end position="763"/>
    </location>
</feature>
<evidence type="ECO:0000256" key="6">
    <source>
        <dbReference type="SAM" id="MobiDB-lite"/>
    </source>
</evidence>
<evidence type="ECO:0000313" key="10">
    <source>
        <dbReference type="Proteomes" id="UP000736335"/>
    </source>
</evidence>
<sequence>MTVVSWILLIALPSLVCALSDTQIPFHNPADNIMVAHGTKPAFRFKEGSDVFTPKDLVELSRPGPGVANVPGDLVLVSVSKYSFADNKNNKAIYIAPVEVTVEPLEIQLTKGGQAFWLAPRVIAHVVSNEQTKVQDIYAISVEFETESSSDKARIATPDPPVLIGSFPTSTSDNFRYIPESGVLVFSDSVYEDGELKAVKEGDELWEGRGNTAFVYDETYVRHWDTYRGPKHLSLFSVKLAQQNGIWSLGEDFINLLDGTKHSSPVEPFGGKDDFDVSKTHVVYTTLDPELPRAWHTKQNVYVVDLEGKNRKEVTSGKQGATHTPVFSHGGTKVAWTELAQDGYESDRAVIVVYDLKKDESYKLAPHWDRSPASLSFSEDDKYIYFTAGSEARVKVFVLPVPDSKPGPDKKSVSPFKLTDQHSTNTIQPLPGGRLLYSQTAFTKPNDVYVIRGLDQLPLSYDSWNHDTKDLSAQSFRVSQLTKFTEEELKGKTLDAGEEFHFHGAEKEIQGWILKPKGYSKDDRKKWAPLLLIHGGPQGAWEDGWSTRWNPNVFAQQGYFVIAINPTGSTTFGQELTDAIAEDWGGKPFVDLRKGWQYILDNYPQIDKDRAVAAGASYGGYAINWIQSNPDFGFGFKALVCHDGVFDSQYNGYSTDELFFFNHEFGGQPWTNHTRELTQKFSPSNHVHKWSTPELIIHGSKDYRLPETDGIAAFHALQQRGVPSRLVIFPDENHWVLNHGNSLKWHYEVLRWFNQFVGEDDGN</sequence>
<dbReference type="SUPFAM" id="SSF53474">
    <property type="entry name" value="alpha/beta-Hydrolases"/>
    <property type="match status" value="1"/>
</dbReference>
<keyword evidence="3 7" id="KW-0732">Signal</keyword>
<comment type="caution">
    <text evidence="9">The sequence shown here is derived from an EMBL/GenBank/DDBJ whole genome shotgun (WGS) entry which is preliminary data.</text>
</comment>
<dbReference type="InterPro" id="IPR011042">
    <property type="entry name" value="6-blade_b-propeller_TolB-like"/>
</dbReference>
<keyword evidence="10" id="KW-1185">Reference proteome</keyword>